<dbReference type="AlphaFoldDB" id="A0A0L0HUK2"/>
<comment type="similarity">
    <text evidence="1">Belongs to the CDC123 family.</text>
</comment>
<dbReference type="STRING" id="645134.A0A0L0HUK2"/>
<dbReference type="RefSeq" id="XP_016612838.1">
    <property type="nucleotide sequence ID" value="XM_016748827.1"/>
</dbReference>
<dbReference type="EMBL" id="KQ257450">
    <property type="protein sequence ID" value="KND04799.1"/>
    <property type="molecule type" value="Genomic_DNA"/>
</dbReference>
<dbReference type="EMBL" id="KQ257450">
    <property type="protein sequence ID" value="KND04798.1"/>
    <property type="molecule type" value="Genomic_DNA"/>
</dbReference>
<dbReference type="GO" id="GO:0000287">
    <property type="term" value="F:magnesium ion binding"/>
    <property type="evidence" value="ECO:0007669"/>
    <property type="project" value="EnsemblFungi"/>
</dbReference>
<name>A0A0L0HUK2_SPIPD</name>
<dbReference type="RefSeq" id="XP_016612837.1">
    <property type="nucleotide sequence ID" value="XM_016748826.1"/>
</dbReference>
<dbReference type="InterPro" id="IPR009772">
    <property type="entry name" value="CDC123"/>
</dbReference>
<evidence type="ECO:0000313" key="3">
    <source>
        <dbReference type="EMBL" id="KND04798.1"/>
    </source>
</evidence>
<dbReference type="GeneID" id="27684223"/>
<dbReference type="GO" id="GO:0005524">
    <property type="term" value="F:ATP binding"/>
    <property type="evidence" value="ECO:0007669"/>
    <property type="project" value="EnsemblFungi"/>
</dbReference>
<dbReference type="OrthoDB" id="360540at2759"/>
<evidence type="ECO:0000256" key="2">
    <source>
        <dbReference type="SAM" id="MobiDB-lite"/>
    </source>
</evidence>
<dbReference type="eggNOG" id="KOG2983">
    <property type="taxonomic scope" value="Eukaryota"/>
</dbReference>
<keyword evidence="4" id="KW-1185">Reference proteome</keyword>
<dbReference type="Proteomes" id="UP000053201">
    <property type="component" value="Unassembled WGS sequence"/>
</dbReference>
<dbReference type="GO" id="GO:0005737">
    <property type="term" value="C:cytoplasm"/>
    <property type="evidence" value="ECO:0007669"/>
    <property type="project" value="TreeGrafter"/>
</dbReference>
<evidence type="ECO:0000313" key="4">
    <source>
        <dbReference type="Proteomes" id="UP000053201"/>
    </source>
</evidence>
<proteinExistence type="inferred from homology"/>
<dbReference type="OMA" id="SGVIMEM"/>
<evidence type="ECO:0000256" key="1">
    <source>
        <dbReference type="ARBA" id="ARBA00011047"/>
    </source>
</evidence>
<gene>
    <name evidence="3" type="ORF">SPPG_00501</name>
</gene>
<dbReference type="PANTHER" id="PTHR15323">
    <property type="entry name" value="D123 PROTEIN"/>
    <property type="match status" value="1"/>
</dbReference>
<sequence length="336" mass="38530">MPVSTTPPQDFPPTTIQHIQNCSFSSWYDTFAACTLKSRIIPLEEEFIEYLNADGVFLPRGEDAAEEDHWGGSGDESGGEEEIGDDRSPSFPELQRRIEQDIEDLGGAVFPKLNWSSPKDAAWITTGTTLKSTTPSEIFLLLKSSDFVAHDLGHAFEKCENGPTRPEKFELVLKKWYDLLPSMEFRCFVKDGELVGISQRDVVNYYDFLSEAREDLEDSIIEFFEEKIKGRFPDPDYVFDVYINQRNRKVWLLDFNPFSLTTDSLLFQWQEILRHPTSQPPIFRIIESQANATQSPYPAYTTSRLPREAIDLSSGASIEEFAENFRRRLYDAVTED</sequence>
<dbReference type="Pfam" id="PF07065">
    <property type="entry name" value="D123"/>
    <property type="match status" value="1"/>
</dbReference>
<reference evidence="3 4" key="1">
    <citation type="submission" date="2009-08" db="EMBL/GenBank/DDBJ databases">
        <title>The Genome Sequence of Spizellomyces punctatus strain DAOM BR117.</title>
        <authorList>
            <consortium name="The Broad Institute Genome Sequencing Platform"/>
            <person name="Russ C."/>
            <person name="Cuomo C."/>
            <person name="Shea T."/>
            <person name="Young S.K."/>
            <person name="Zeng Q."/>
            <person name="Koehrsen M."/>
            <person name="Haas B."/>
            <person name="Borodovsky M."/>
            <person name="Guigo R."/>
            <person name="Alvarado L."/>
            <person name="Berlin A."/>
            <person name="Bochicchio J."/>
            <person name="Borenstein D."/>
            <person name="Chapman S."/>
            <person name="Chen Z."/>
            <person name="Engels R."/>
            <person name="Freedman E."/>
            <person name="Gellesch M."/>
            <person name="Goldberg J."/>
            <person name="Griggs A."/>
            <person name="Gujja S."/>
            <person name="Heiman D."/>
            <person name="Hepburn T."/>
            <person name="Howarth C."/>
            <person name="Jen D."/>
            <person name="Larson L."/>
            <person name="Lewis B."/>
            <person name="Mehta T."/>
            <person name="Park D."/>
            <person name="Pearson M."/>
            <person name="Roberts A."/>
            <person name="Saif S."/>
            <person name="Shenoy N."/>
            <person name="Sisk P."/>
            <person name="Stolte C."/>
            <person name="Sykes S."/>
            <person name="Thomson T."/>
            <person name="Walk T."/>
            <person name="White J."/>
            <person name="Yandava C."/>
            <person name="Burger G."/>
            <person name="Gray M.W."/>
            <person name="Holland P.W.H."/>
            <person name="King N."/>
            <person name="Lang F.B.F."/>
            <person name="Roger A.J."/>
            <person name="Ruiz-Trillo I."/>
            <person name="Lander E."/>
            <person name="Nusbaum C."/>
        </authorList>
    </citation>
    <scope>NUCLEOTIDE SEQUENCE [LARGE SCALE GENOMIC DNA]</scope>
    <source>
        <strain evidence="3 4">DAOM BR117</strain>
    </source>
</reference>
<protein>
    <submittedName>
        <fullName evidence="3">Uncharacterized protein</fullName>
    </submittedName>
</protein>
<dbReference type="VEuPathDB" id="FungiDB:SPPG_00501"/>
<dbReference type="PANTHER" id="PTHR15323:SF6">
    <property type="entry name" value="CELL DIVISION CYCLE PROTEIN 123 HOMOLOG"/>
    <property type="match status" value="1"/>
</dbReference>
<dbReference type="FunCoup" id="A0A0L0HUK2">
    <property type="interactions" value="528"/>
</dbReference>
<dbReference type="GO" id="GO:0044183">
    <property type="term" value="F:protein folding chaperone"/>
    <property type="evidence" value="ECO:0007669"/>
    <property type="project" value="EnsemblFungi"/>
</dbReference>
<dbReference type="GO" id="GO:1905143">
    <property type="term" value="P:eukaryotic translation initiation factor 2 complex assembly"/>
    <property type="evidence" value="ECO:0007669"/>
    <property type="project" value="EnsemblFungi"/>
</dbReference>
<accession>A0A0L0HUK2</accession>
<feature type="region of interest" description="Disordered" evidence="2">
    <location>
        <begin position="64"/>
        <end position="90"/>
    </location>
</feature>
<organism evidence="3 4">
    <name type="scientific">Spizellomyces punctatus (strain DAOM BR117)</name>
    <dbReference type="NCBI Taxonomy" id="645134"/>
    <lineage>
        <taxon>Eukaryota</taxon>
        <taxon>Fungi</taxon>
        <taxon>Fungi incertae sedis</taxon>
        <taxon>Chytridiomycota</taxon>
        <taxon>Chytridiomycota incertae sedis</taxon>
        <taxon>Chytridiomycetes</taxon>
        <taxon>Spizellomycetales</taxon>
        <taxon>Spizellomycetaceae</taxon>
        <taxon>Spizellomyces</taxon>
    </lineage>
</organism>